<feature type="chain" id="PRO_5006050381" description="Lipoprotein" evidence="1">
    <location>
        <begin position="23"/>
        <end position="169"/>
    </location>
</feature>
<keyword evidence="1" id="KW-0732">Signal</keyword>
<name>A0A0P0LXX1_9GAMM</name>
<accession>A0A0P0LXX1</accession>
<reference evidence="2" key="1">
    <citation type="submission" date="2015-08" db="EMBL/GenBank/DDBJ databases">
        <title>Partial sequence of psychrophilic Colwellia sp.</title>
        <authorList>
            <person name="Pankowski J.A."/>
            <person name="Leong J.S."/>
            <person name="Nano F.E."/>
        </authorList>
    </citation>
    <scope>NUCLEOTIDE SEQUENCE</scope>
    <source>
        <strain evidence="2">C1</strain>
    </source>
</reference>
<dbReference type="AlphaFoldDB" id="A0A0P0LXX1"/>
<proteinExistence type="predicted"/>
<protein>
    <recommendedName>
        <fullName evidence="3">Lipoprotein</fullName>
    </recommendedName>
</protein>
<dbReference type="EMBL" id="KT428295">
    <property type="protein sequence ID" value="ALK44343.1"/>
    <property type="molecule type" value="Genomic_DNA"/>
</dbReference>
<feature type="signal peptide" evidence="1">
    <location>
        <begin position="1"/>
        <end position="22"/>
    </location>
</feature>
<organism evidence="2">
    <name type="scientific">Colwellia sp. C1</name>
    <dbReference type="NCBI Taxonomy" id="1737566"/>
    <lineage>
        <taxon>Bacteria</taxon>
        <taxon>Pseudomonadati</taxon>
        <taxon>Pseudomonadota</taxon>
        <taxon>Gammaproteobacteria</taxon>
        <taxon>Alteromonadales</taxon>
        <taxon>Colwelliaceae</taxon>
        <taxon>Colwellia</taxon>
    </lineage>
</organism>
<evidence type="ECO:0000313" key="2">
    <source>
        <dbReference type="EMBL" id="ALK44343.1"/>
    </source>
</evidence>
<evidence type="ECO:0008006" key="3">
    <source>
        <dbReference type="Google" id="ProtNLM"/>
    </source>
</evidence>
<sequence>MKKVVSLLSSVLLFLISSGSYAKDNSDLLLNLTDCSIISSNDERLACFDKLVFNNANQSVQVTTAVALSITDEKLTKHKLVDNFAKEQVKKTKKEQGPSSIFATVSKVKKLLRGQWVLYFDNGQKWQQTDTTRIKFKVGNKVRLDKGAMGAIYLYKDGSHRSIKVKRLK</sequence>
<evidence type="ECO:0000256" key="1">
    <source>
        <dbReference type="SAM" id="SignalP"/>
    </source>
</evidence>